<sequence>MPLPINTKTSTQFASYALVVLLCLGSLVYGLLPGLLAACAGFLMANALTGENRLRGPKLGPKLAAAIVIFLPLIGLGLLLANARGMVFGLLGQYQALLHQLAATVLEIRDKLPADLAVHLPEELIDAQLWLADYLRSKAKALSGAGAAGLHGFFLAYVGIIVGALIKGTLKKPTIAPLRAAIRQRAACFIDAFRRIVLAQFWIAAINAALTSVFLLVLLPLFDVQMPYIGPLVALTFFAGLIPIVGNLICNVVISLAGVSISGAVGLACLLFLIIIHKTEYLINAKILGKQTNTAAWELLAVMFIGEAVFGLPGLVSAPLYYAYAKMELQVTKLV</sequence>
<gene>
    <name evidence="2" type="ORF">HC248_02986</name>
</gene>
<keyword evidence="1" id="KW-1133">Transmembrane helix</keyword>
<evidence type="ECO:0008006" key="4">
    <source>
        <dbReference type="Google" id="ProtNLM"/>
    </source>
</evidence>
<dbReference type="Proteomes" id="UP000502041">
    <property type="component" value="Chromosome"/>
</dbReference>
<feature type="transmembrane region" description="Helical" evidence="1">
    <location>
        <begin position="201"/>
        <end position="222"/>
    </location>
</feature>
<feature type="transmembrane region" description="Helical" evidence="1">
    <location>
        <begin position="228"/>
        <end position="249"/>
    </location>
</feature>
<dbReference type="AlphaFoldDB" id="A0A6H2HDW7"/>
<feature type="transmembrane region" description="Helical" evidence="1">
    <location>
        <begin position="63"/>
        <end position="81"/>
    </location>
</feature>
<keyword evidence="1" id="KW-0812">Transmembrane</keyword>
<reference evidence="2 3" key="1">
    <citation type="submission" date="2020-04" db="EMBL/GenBank/DDBJ databases">
        <title>Complete genome of a Psychrophilic, Marine, Gas Vacuolate Bacterium Polaromonas vacuolata KCTC 22033T.</title>
        <authorList>
            <person name="Hwang K."/>
            <person name="Kim K.M."/>
        </authorList>
    </citation>
    <scope>NUCLEOTIDE SEQUENCE [LARGE SCALE GENOMIC DNA]</scope>
    <source>
        <strain evidence="2 3">KCTC 22033</strain>
    </source>
</reference>
<dbReference type="KEGG" id="pvac:HC248_02986"/>
<dbReference type="EMBL" id="CP051461">
    <property type="protein sequence ID" value="QJC57656.1"/>
    <property type="molecule type" value="Genomic_DNA"/>
</dbReference>
<accession>A0A6H2HDW7</accession>
<name>A0A6H2HDW7_9BURK</name>
<feature type="transmembrane region" description="Helical" evidence="1">
    <location>
        <begin position="296"/>
        <end position="324"/>
    </location>
</feature>
<keyword evidence="3" id="KW-1185">Reference proteome</keyword>
<evidence type="ECO:0000313" key="2">
    <source>
        <dbReference type="EMBL" id="QJC57656.1"/>
    </source>
</evidence>
<protein>
    <recommendedName>
        <fullName evidence="4">AI-2 transport protein TqsA</fullName>
    </recommendedName>
</protein>
<keyword evidence="1" id="KW-0472">Membrane</keyword>
<evidence type="ECO:0000313" key="3">
    <source>
        <dbReference type="Proteomes" id="UP000502041"/>
    </source>
</evidence>
<feature type="transmembrane region" description="Helical" evidence="1">
    <location>
        <begin position="16"/>
        <end position="43"/>
    </location>
</feature>
<organism evidence="2 3">
    <name type="scientific">Polaromonas vacuolata</name>
    <dbReference type="NCBI Taxonomy" id="37448"/>
    <lineage>
        <taxon>Bacteria</taxon>
        <taxon>Pseudomonadati</taxon>
        <taxon>Pseudomonadota</taxon>
        <taxon>Betaproteobacteria</taxon>
        <taxon>Burkholderiales</taxon>
        <taxon>Comamonadaceae</taxon>
        <taxon>Polaromonas</taxon>
    </lineage>
</organism>
<evidence type="ECO:0000256" key="1">
    <source>
        <dbReference type="SAM" id="Phobius"/>
    </source>
</evidence>
<proteinExistence type="predicted"/>
<feature type="transmembrane region" description="Helical" evidence="1">
    <location>
        <begin position="256"/>
        <end position="276"/>
    </location>
</feature>
<feature type="transmembrane region" description="Helical" evidence="1">
    <location>
        <begin position="141"/>
        <end position="166"/>
    </location>
</feature>